<feature type="non-terminal residue" evidence="2">
    <location>
        <position position="33"/>
    </location>
</feature>
<dbReference type="EMBL" id="RHFK02000018">
    <property type="protein sequence ID" value="TWW60386.1"/>
    <property type="molecule type" value="Genomic_DNA"/>
</dbReference>
<gene>
    <name evidence="2" type="ORF">D4764_05G0004760</name>
</gene>
<evidence type="ECO:0000313" key="3">
    <source>
        <dbReference type="Proteomes" id="UP000324091"/>
    </source>
</evidence>
<feature type="region of interest" description="Disordered" evidence="1">
    <location>
        <begin position="1"/>
        <end position="33"/>
    </location>
</feature>
<organism evidence="2 3">
    <name type="scientific">Takifugu flavidus</name>
    <name type="common">sansaifugu</name>
    <dbReference type="NCBI Taxonomy" id="433684"/>
    <lineage>
        <taxon>Eukaryota</taxon>
        <taxon>Metazoa</taxon>
        <taxon>Chordata</taxon>
        <taxon>Craniata</taxon>
        <taxon>Vertebrata</taxon>
        <taxon>Euteleostomi</taxon>
        <taxon>Actinopterygii</taxon>
        <taxon>Neopterygii</taxon>
        <taxon>Teleostei</taxon>
        <taxon>Neoteleostei</taxon>
        <taxon>Acanthomorphata</taxon>
        <taxon>Eupercaria</taxon>
        <taxon>Tetraodontiformes</taxon>
        <taxon>Tetradontoidea</taxon>
        <taxon>Tetraodontidae</taxon>
        <taxon>Takifugu</taxon>
    </lineage>
</organism>
<keyword evidence="3" id="KW-1185">Reference proteome</keyword>
<accession>A0A5C6MZD8</accession>
<proteinExistence type="predicted"/>
<evidence type="ECO:0000256" key="1">
    <source>
        <dbReference type="SAM" id="MobiDB-lite"/>
    </source>
</evidence>
<evidence type="ECO:0000313" key="2">
    <source>
        <dbReference type="EMBL" id="TWW60386.1"/>
    </source>
</evidence>
<name>A0A5C6MZD8_9TELE</name>
<dbReference type="Proteomes" id="UP000324091">
    <property type="component" value="Chromosome 5"/>
</dbReference>
<protein>
    <submittedName>
        <fullName evidence="2">Uncharacterized protein</fullName>
    </submittedName>
</protein>
<comment type="caution">
    <text evidence="2">The sequence shown here is derived from an EMBL/GenBank/DDBJ whole genome shotgun (WGS) entry which is preliminary data.</text>
</comment>
<reference evidence="2 3" key="1">
    <citation type="submission" date="2019-04" db="EMBL/GenBank/DDBJ databases">
        <title>Chromosome genome assembly for Takifugu flavidus.</title>
        <authorList>
            <person name="Xiao S."/>
        </authorList>
    </citation>
    <scope>NUCLEOTIDE SEQUENCE [LARGE SCALE GENOMIC DNA]</scope>
    <source>
        <strain evidence="2">HTHZ2018</strain>
        <tissue evidence="2">Muscle</tissue>
    </source>
</reference>
<dbReference type="AlphaFoldDB" id="A0A5C6MZD8"/>
<sequence>MLACLQRRQNPPPQHPVCATKTLEPPQTLRRKC</sequence>